<dbReference type="EMBL" id="JBHEZX010000005">
    <property type="protein sequence ID" value="MFC1410341.1"/>
    <property type="molecule type" value="Genomic_DNA"/>
</dbReference>
<accession>A0ABV6V9F0</accession>
<dbReference type="Proteomes" id="UP001592582">
    <property type="component" value="Unassembled WGS sequence"/>
</dbReference>
<feature type="chain" id="PRO_5047066721" description="Peptidase inhibitor family I36" evidence="1">
    <location>
        <begin position="28"/>
        <end position="135"/>
    </location>
</feature>
<keyword evidence="1" id="KW-0732">Signal</keyword>
<feature type="signal peptide" evidence="1">
    <location>
        <begin position="1"/>
        <end position="27"/>
    </location>
</feature>
<dbReference type="RefSeq" id="WP_380507811.1">
    <property type="nucleotide sequence ID" value="NZ_JBHEZX010000005.1"/>
</dbReference>
<reference evidence="2 3" key="1">
    <citation type="submission" date="2024-09" db="EMBL/GenBank/DDBJ databases">
        <authorList>
            <person name="Lee S.D."/>
        </authorList>
    </citation>
    <scope>NUCLEOTIDE SEQUENCE [LARGE SCALE GENOMIC DNA]</scope>
    <source>
        <strain evidence="2 3">N1-1</strain>
    </source>
</reference>
<proteinExistence type="predicted"/>
<evidence type="ECO:0000313" key="2">
    <source>
        <dbReference type="EMBL" id="MFC1410341.1"/>
    </source>
</evidence>
<comment type="caution">
    <text evidence="2">The sequence shown here is derived from an EMBL/GenBank/DDBJ whole genome shotgun (WGS) entry which is preliminary data.</text>
</comment>
<evidence type="ECO:0008006" key="4">
    <source>
        <dbReference type="Google" id="ProtNLM"/>
    </source>
</evidence>
<organism evidence="2 3">
    <name type="scientific">Streptacidiphilus alkalitolerans</name>
    <dbReference type="NCBI Taxonomy" id="3342712"/>
    <lineage>
        <taxon>Bacteria</taxon>
        <taxon>Bacillati</taxon>
        <taxon>Actinomycetota</taxon>
        <taxon>Actinomycetes</taxon>
        <taxon>Kitasatosporales</taxon>
        <taxon>Streptomycetaceae</taxon>
        <taxon>Streptacidiphilus</taxon>
    </lineage>
</organism>
<name>A0ABV6V9F0_9ACTN</name>
<evidence type="ECO:0000256" key="1">
    <source>
        <dbReference type="SAM" id="SignalP"/>
    </source>
</evidence>
<evidence type="ECO:0000313" key="3">
    <source>
        <dbReference type="Proteomes" id="UP001592582"/>
    </source>
</evidence>
<sequence length="135" mass="14427">MGIRGKIIATGLLTAALVGIAGPSAFAAYNYGNATPVSGTCYENGDWFTSNNVRTHTSGANSSRISFNNTPTKGIKWYVRDYNSGFGHGTIFAPASNTTWFDLANGDAPTKFENVYALTSSGHQSNYSFDGSEQY</sequence>
<gene>
    <name evidence="2" type="ORF">ACEZDG_13800</name>
</gene>
<keyword evidence="3" id="KW-1185">Reference proteome</keyword>
<protein>
    <recommendedName>
        <fullName evidence="4">Peptidase inhibitor family I36</fullName>
    </recommendedName>
</protein>